<feature type="domain" description="D-alanyl-D-alanine carboxypeptidase-like core" evidence="2">
    <location>
        <begin position="166"/>
        <end position="295"/>
    </location>
</feature>
<accession>A0A3T1DAE8</accession>
<dbReference type="SUPFAM" id="SSF55166">
    <property type="entry name" value="Hedgehog/DD-peptidase"/>
    <property type="match status" value="1"/>
</dbReference>
<dbReference type="InterPro" id="IPR003709">
    <property type="entry name" value="VanY-like_core_dom"/>
</dbReference>
<feature type="compositionally biased region" description="Pro residues" evidence="1">
    <location>
        <begin position="43"/>
        <end position="53"/>
    </location>
</feature>
<feature type="compositionally biased region" description="Polar residues" evidence="1">
    <location>
        <begin position="219"/>
        <end position="231"/>
    </location>
</feature>
<dbReference type="GO" id="GO:0006508">
    <property type="term" value="P:proteolysis"/>
    <property type="evidence" value="ECO:0007669"/>
    <property type="project" value="InterPro"/>
</dbReference>
<dbReference type="InterPro" id="IPR052179">
    <property type="entry name" value="DD-CPase-like"/>
</dbReference>
<dbReference type="GO" id="GO:0008233">
    <property type="term" value="F:peptidase activity"/>
    <property type="evidence" value="ECO:0007669"/>
    <property type="project" value="InterPro"/>
</dbReference>
<dbReference type="Proteomes" id="UP000289856">
    <property type="component" value="Chromosome"/>
</dbReference>
<feature type="region of interest" description="Disordered" evidence="1">
    <location>
        <begin position="31"/>
        <end position="96"/>
    </location>
</feature>
<dbReference type="InterPro" id="IPR058193">
    <property type="entry name" value="VanY/YodJ_core_dom"/>
</dbReference>
<dbReference type="RefSeq" id="WP_232057917.1">
    <property type="nucleotide sequence ID" value="NZ_AP019400.1"/>
</dbReference>
<reference evidence="3 4" key="1">
    <citation type="submission" date="2019-01" db="EMBL/GenBank/DDBJ databases">
        <title>Complete genome sequence of Cohnella hallensis HS21 isolated from Korean fir (Abies koreana) rhizospheric soil.</title>
        <authorList>
            <person name="Jiang L."/>
            <person name="Kang S.W."/>
            <person name="Kim S."/>
            <person name="Jung J."/>
            <person name="Kim C.Y."/>
            <person name="Kim D.H."/>
            <person name="Kim S.W."/>
            <person name="Lee J."/>
        </authorList>
    </citation>
    <scope>NUCLEOTIDE SEQUENCE [LARGE SCALE GENOMIC DNA]</scope>
    <source>
        <strain evidence="3 4">HS21</strain>
    </source>
</reference>
<sequence>MNKRIVFSAAIGIIAIGVLWSKAEALTHSKPETAPIVASPSTKPTPKPSPEPSVAPSGGPTEPTKQPIEEPSVKPTDKPTGKPTPTGNINPPVKQPVKPADITALLAANLPELNFKKDSDGKIIVTNTSSNYILVNKKRMLSSTYVPKDLTVPNVPFSFSGSSPKKQMRREAALALESLFKAAKKDKIDLKAVSGYRSYATQKSIFQSNSDKKGEEVANRTSARPGQSEHQTGLAMDVSSASAGYDLVEKFGETTEGKWLAKHAAEHGFIIRFLKGKESITGYSYEPWHIRYIGKEVAKDITNKKVTLEQYFDTISATVNK</sequence>
<feature type="compositionally biased region" description="Basic and acidic residues" evidence="1">
    <location>
        <begin position="67"/>
        <end position="80"/>
    </location>
</feature>
<dbReference type="KEGG" id="cohn:KCTCHS21_44590"/>
<evidence type="ECO:0000259" key="2">
    <source>
        <dbReference type="Pfam" id="PF02557"/>
    </source>
</evidence>
<evidence type="ECO:0000313" key="3">
    <source>
        <dbReference type="EMBL" id="BBI35060.1"/>
    </source>
</evidence>
<feature type="region of interest" description="Disordered" evidence="1">
    <location>
        <begin position="210"/>
        <end position="234"/>
    </location>
</feature>
<dbReference type="AlphaFoldDB" id="A0A3T1DAE8"/>
<proteinExistence type="predicted"/>
<dbReference type="InterPro" id="IPR009045">
    <property type="entry name" value="Zn_M74/Hedgehog-like"/>
</dbReference>
<name>A0A3T1DAE8_9BACL</name>
<gene>
    <name evidence="3" type="ORF">KCTCHS21_44590</name>
</gene>
<organism evidence="3 4">
    <name type="scientific">Cohnella abietis</name>
    <dbReference type="NCBI Taxonomy" id="2507935"/>
    <lineage>
        <taxon>Bacteria</taxon>
        <taxon>Bacillati</taxon>
        <taxon>Bacillota</taxon>
        <taxon>Bacilli</taxon>
        <taxon>Bacillales</taxon>
        <taxon>Paenibacillaceae</taxon>
        <taxon>Cohnella</taxon>
    </lineage>
</organism>
<dbReference type="CDD" id="cd14852">
    <property type="entry name" value="LD-carboxypeptidase"/>
    <property type="match status" value="1"/>
</dbReference>
<keyword evidence="4" id="KW-1185">Reference proteome</keyword>
<dbReference type="Pfam" id="PF02557">
    <property type="entry name" value="VanY"/>
    <property type="match status" value="1"/>
</dbReference>
<dbReference type="Gene3D" id="3.30.1380.10">
    <property type="match status" value="1"/>
</dbReference>
<feature type="compositionally biased region" description="Low complexity" evidence="1">
    <location>
        <begin position="81"/>
        <end position="92"/>
    </location>
</feature>
<protein>
    <recommendedName>
        <fullName evidence="2">D-alanyl-D-alanine carboxypeptidase-like core domain-containing protein</fullName>
    </recommendedName>
</protein>
<evidence type="ECO:0000256" key="1">
    <source>
        <dbReference type="SAM" id="MobiDB-lite"/>
    </source>
</evidence>
<dbReference type="PANTHER" id="PTHR34385:SF1">
    <property type="entry name" value="PEPTIDOGLYCAN L-ALANYL-D-GLUTAMATE ENDOPEPTIDASE CWLK"/>
    <property type="match status" value="1"/>
</dbReference>
<evidence type="ECO:0000313" key="4">
    <source>
        <dbReference type="Proteomes" id="UP000289856"/>
    </source>
</evidence>
<dbReference type="PANTHER" id="PTHR34385">
    <property type="entry name" value="D-ALANYL-D-ALANINE CARBOXYPEPTIDASE"/>
    <property type="match status" value="1"/>
</dbReference>
<dbReference type="EMBL" id="AP019400">
    <property type="protein sequence ID" value="BBI35060.1"/>
    <property type="molecule type" value="Genomic_DNA"/>
</dbReference>